<dbReference type="AlphaFoldDB" id="A0AA35SA91"/>
<dbReference type="PANTHER" id="PTHR22605:SF16">
    <property type="entry name" value="E3 UBIQUITIN-PROTEIN LIGASE RNF213"/>
    <property type="match status" value="1"/>
</dbReference>
<sequence length="563" mass="65137">MHCALVWVSCNDDSATGGLVALVKSGLTSPQELPEFFWGHLERDVQLLATALGRNPEDAAIVVHLVLRNIVNITPPSSTYLLRTLGTRDVRNQWEKQFNRLYIKPILQMLESELSSTMTKFLDDETQEHNPLYDLVYHYHTCTMEDSVDAHLWRYEPQISLENFCQYMELQKKTFPILKEFLKNESILKAAQCIPDIVRLQRELHDEFHHRIKHKVAHNMTMCDFIHTKHTETLQNEYQEIVSNIQYAWALVREKLVHHGHLKVKDTYLKVELGLSTPLEYFIPTTTGPGACTFSLVHYLCYVHNNFIAWCQAISNTSSWREHKIQLDHIHKCHLLDYQSQLQSILLSHCHYSLHVGEGREVSYDLPALEKCIVDRFIHGKPTIVVDIPNVRYQEDIYTAAAFAAVRKKVARQRDLQQRVQLDILRELGSPDKLWKSLDVVEIVLGFLTSGGGSSKTKLTSYLRKLKMEKMSFSEKAKEQCNLEHIISLWQTLSVGLARDITLNGQEPFHTLNHELLEPLTECQCRHLDKALPKVDLSALLGTLYEFIETFIRHIDLRNKKRG</sequence>
<dbReference type="InterPro" id="IPR031248">
    <property type="entry name" value="RNF213"/>
</dbReference>
<name>A0AA35SA91_GEOBA</name>
<accession>A0AA35SA91</accession>
<evidence type="ECO:0000313" key="2">
    <source>
        <dbReference type="Proteomes" id="UP001174909"/>
    </source>
</evidence>
<dbReference type="EMBL" id="CASHTH010002096">
    <property type="protein sequence ID" value="CAI8024801.1"/>
    <property type="molecule type" value="Genomic_DNA"/>
</dbReference>
<gene>
    <name evidence="1" type="ORF">GBAR_LOCUS14373</name>
</gene>
<organism evidence="1 2">
    <name type="scientific">Geodia barretti</name>
    <name type="common">Barrett's horny sponge</name>
    <dbReference type="NCBI Taxonomy" id="519541"/>
    <lineage>
        <taxon>Eukaryota</taxon>
        <taxon>Metazoa</taxon>
        <taxon>Porifera</taxon>
        <taxon>Demospongiae</taxon>
        <taxon>Heteroscleromorpha</taxon>
        <taxon>Tetractinellida</taxon>
        <taxon>Astrophorina</taxon>
        <taxon>Geodiidae</taxon>
        <taxon>Geodia</taxon>
    </lineage>
</organism>
<proteinExistence type="predicted"/>
<keyword evidence="2" id="KW-1185">Reference proteome</keyword>
<dbReference type="Proteomes" id="UP001174909">
    <property type="component" value="Unassembled WGS sequence"/>
</dbReference>
<reference evidence="1" key="1">
    <citation type="submission" date="2023-03" db="EMBL/GenBank/DDBJ databases">
        <authorList>
            <person name="Steffen K."/>
            <person name="Cardenas P."/>
        </authorList>
    </citation>
    <scope>NUCLEOTIDE SEQUENCE</scope>
</reference>
<comment type="caution">
    <text evidence="1">The sequence shown here is derived from an EMBL/GenBank/DDBJ whole genome shotgun (WGS) entry which is preliminary data.</text>
</comment>
<dbReference type="PANTHER" id="PTHR22605">
    <property type="entry name" value="RZ-TYPE DOMAIN-CONTAINING PROTEIN"/>
    <property type="match status" value="1"/>
</dbReference>
<dbReference type="GO" id="GO:0016887">
    <property type="term" value="F:ATP hydrolysis activity"/>
    <property type="evidence" value="ECO:0007669"/>
    <property type="project" value="InterPro"/>
</dbReference>
<dbReference type="GO" id="GO:0004842">
    <property type="term" value="F:ubiquitin-protein transferase activity"/>
    <property type="evidence" value="ECO:0007669"/>
    <property type="project" value="InterPro"/>
</dbReference>
<evidence type="ECO:0000313" key="1">
    <source>
        <dbReference type="EMBL" id="CAI8024801.1"/>
    </source>
</evidence>
<protein>
    <submittedName>
        <fullName evidence="1">E3 ubiquitin-protein ligase rnf213-alpha</fullName>
    </submittedName>
</protein>